<gene>
    <name evidence="1" type="ORF">POCTA_138.1.T1560123</name>
</gene>
<keyword evidence="2" id="KW-1185">Reference proteome</keyword>
<protein>
    <submittedName>
        <fullName evidence="1">Uncharacterized protein</fullName>
    </submittedName>
</protein>
<accession>A0A8S1YM05</accession>
<evidence type="ECO:0000313" key="1">
    <source>
        <dbReference type="EMBL" id="CAD8212114.1"/>
    </source>
</evidence>
<dbReference type="EMBL" id="CAJJDP010000158">
    <property type="protein sequence ID" value="CAD8212114.1"/>
    <property type="molecule type" value="Genomic_DNA"/>
</dbReference>
<organism evidence="1 2">
    <name type="scientific">Paramecium octaurelia</name>
    <dbReference type="NCBI Taxonomy" id="43137"/>
    <lineage>
        <taxon>Eukaryota</taxon>
        <taxon>Sar</taxon>
        <taxon>Alveolata</taxon>
        <taxon>Ciliophora</taxon>
        <taxon>Intramacronucleata</taxon>
        <taxon>Oligohymenophorea</taxon>
        <taxon>Peniculida</taxon>
        <taxon>Parameciidae</taxon>
        <taxon>Paramecium</taxon>
    </lineage>
</organism>
<sequence>MLPSEQQSCLDSYGPCVSYGDSTYLWNYFFNMFQQCSTNINVEIAEFYEEIENCECVAETDIEKINVTQSYETSIDVKQFHNCSLRITYGNIQQKQLDYLDVVVRDLQFINCMQNLKQEKYHSSCQECDGPLSIIAQLILWHQKGYILQKLNNVLVHTEQLMIIMYALIIWTKIQIEQATLNLMEIKCKYMEPITKLRNNFSAHQNIRYKQITLSAIENFNFYDSSDIIATNIPNYDSFGISIQDDIPLYQHFRFSTQIFISFCNTFEPTMYDQHLCYVYNYELCLSCSLKINNDFLCLKCQDQYQLGVGKRKDSENFNYASCFVHQKIACIVLNIEIICGLMSLASNTKIYFSETEVILVVCYVEKIITLISNLENVQNIFHQQRIG</sequence>
<name>A0A8S1YM05_PAROT</name>
<comment type="caution">
    <text evidence="1">The sequence shown here is derived from an EMBL/GenBank/DDBJ whole genome shotgun (WGS) entry which is preliminary data.</text>
</comment>
<evidence type="ECO:0000313" key="2">
    <source>
        <dbReference type="Proteomes" id="UP000683925"/>
    </source>
</evidence>
<dbReference type="AlphaFoldDB" id="A0A8S1YM05"/>
<reference evidence="1" key="1">
    <citation type="submission" date="2021-01" db="EMBL/GenBank/DDBJ databases">
        <authorList>
            <consortium name="Genoscope - CEA"/>
            <person name="William W."/>
        </authorList>
    </citation>
    <scope>NUCLEOTIDE SEQUENCE</scope>
</reference>
<proteinExistence type="predicted"/>
<dbReference type="Proteomes" id="UP000683925">
    <property type="component" value="Unassembled WGS sequence"/>
</dbReference>